<dbReference type="KEGG" id="vbh:CMV30_13170"/>
<dbReference type="EMBL" id="CP023344">
    <property type="protein sequence ID" value="ATC64839.1"/>
    <property type="molecule type" value="Genomic_DNA"/>
</dbReference>
<dbReference type="Pfam" id="PF07833">
    <property type="entry name" value="Cu_amine_oxidN1"/>
    <property type="match status" value="1"/>
</dbReference>
<dbReference type="PANTHER" id="PTHR30404:SF0">
    <property type="entry name" value="N-ACETYLMURAMOYL-L-ALANINE AMIDASE AMIC"/>
    <property type="match status" value="1"/>
</dbReference>
<dbReference type="AlphaFoldDB" id="A0A290Q863"/>
<protein>
    <recommendedName>
        <fullName evidence="2">N-acetylmuramoyl-L-alanine amidase</fullName>
        <ecNumber evidence="2">3.5.1.28</ecNumber>
    </recommendedName>
</protein>
<accession>A0A290Q863</accession>
<keyword evidence="3" id="KW-0378">Hydrolase</keyword>
<dbReference type="GO" id="GO:0030288">
    <property type="term" value="C:outer membrane-bounded periplasmic space"/>
    <property type="evidence" value="ECO:0007669"/>
    <property type="project" value="TreeGrafter"/>
</dbReference>
<organism evidence="7 8">
    <name type="scientific">Nibricoccus aquaticus</name>
    <dbReference type="NCBI Taxonomy" id="2576891"/>
    <lineage>
        <taxon>Bacteria</taxon>
        <taxon>Pseudomonadati</taxon>
        <taxon>Verrucomicrobiota</taxon>
        <taxon>Opitutia</taxon>
        <taxon>Opitutales</taxon>
        <taxon>Opitutaceae</taxon>
        <taxon>Nibricoccus</taxon>
    </lineage>
</organism>
<keyword evidence="8" id="KW-1185">Reference proteome</keyword>
<evidence type="ECO:0000256" key="4">
    <source>
        <dbReference type="SAM" id="MobiDB-lite"/>
    </source>
</evidence>
<feature type="chain" id="PRO_5013375834" description="N-acetylmuramoyl-L-alanine amidase" evidence="5">
    <location>
        <begin position="19"/>
        <end position="363"/>
    </location>
</feature>
<dbReference type="Gene3D" id="3.40.630.40">
    <property type="entry name" value="Zn-dependent exopeptidases"/>
    <property type="match status" value="1"/>
</dbReference>
<proteinExistence type="predicted"/>
<feature type="domain" description="MurNAc-LAA" evidence="6">
    <location>
        <begin position="213"/>
        <end position="351"/>
    </location>
</feature>
<dbReference type="SUPFAM" id="SSF53187">
    <property type="entry name" value="Zn-dependent exopeptidases"/>
    <property type="match status" value="1"/>
</dbReference>
<sequence>MFKHGLVFLMAAASGVVADVSANPVRSSPTRPATVIDQPKPVPAEKEETKAAAPVARKSAVKYVEIAEVSALHGLELSWPEPQRRLELTNAEHRIEIEVGSRNMRVDGLRVFLGDPARLVQGKAQVSQVDAERLFMGLLAPVAMGKGRELKVVAIDPGHGGPDTGTENKALGLREKIFALDVSLRLKRVLEAKGYRVVMTRETDIDVGKGARAIIANQAGADVFVSVHFNSVLNDTKTRGAEVFTFAPQFQRSTNAWGPGQPDDTEALPAPVNRFDALSVACAHAIHGALLKSLKAEDRGQKVGHWAVLRALNCPGVLIEAGFLSNEAEGKLIATPEYRRQIAEAIAEGLVAYGAKVAGAEKK</sequence>
<dbReference type="Pfam" id="PF01520">
    <property type="entry name" value="Amidase_3"/>
    <property type="match status" value="1"/>
</dbReference>
<dbReference type="InterPro" id="IPR002508">
    <property type="entry name" value="MurNAc-LAA_cat"/>
</dbReference>
<feature type="region of interest" description="Disordered" evidence="4">
    <location>
        <begin position="23"/>
        <end position="48"/>
    </location>
</feature>
<dbReference type="SMART" id="SM00646">
    <property type="entry name" value="Ami_3"/>
    <property type="match status" value="1"/>
</dbReference>
<dbReference type="Proteomes" id="UP000217265">
    <property type="component" value="Chromosome"/>
</dbReference>
<evidence type="ECO:0000313" key="8">
    <source>
        <dbReference type="Proteomes" id="UP000217265"/>
    </source>
</evidence>
<name>A0A290Q863_9BACT</name>
<dbReference type="InterPro" id="IPR050695">
    <property type="entry name" value="N-acetylmuramoyl_amidase_3"/>
</dbReference>
<keyword evidence="5" id="KW-0732">Signal</keyword>
<evidence type="ECO:0000256" key="2">
    <source>
        <dbReference type="ARBA" id="ARBA00011901"/>
    </source>
</evidence>
<reference evidence="7 8" key="1">
    <citation type="submission" date="2017-09" db="EMBL/GenBank/DDBJ databases">
        <title>Complete genome sequence of Verrucomicrobial strain HZ-65, isolated from freshwater.</title>
        <authorList>
            <person name="Choi A."/>
        </authorList>
    </citation>
    <scope>NUCLEOTIDE SEQUENCE [LARGE SCALE GENOMIC DNA]</scope>
    <source>
        <strain evidence="7 8">HZ-65</strain>
    </source>
</reference>
<dbReference type="RefSeq" id="WP_096056470.1">
    <property type="nucleotide sequence ID" value="NZ_CP023344.1"/>
</dbReference>
<evidence type="ECO:0000313" key="7">
    <source>
        <dbReference type="EMBL" id="ATC64839.1"/>
    </source>
</evidence>
<dbReference type="GO" id="GO:0009253">
    <property type="term" value="P:peptidoglycan catabolic process"/>
    <property type="evidence" value="ECO:0007669"/>
    <property type="project" value="InterPro"/>
</dbReference>
<dbReference type="PANTHER" id="PTHR30404">
    <property type="entry name" value="N-ACETYLMURAMOYL-L-ALANINE AMIDASE"/>
    <property type="match status" value="1"/>
</dbReference>
<dbReference type="EC" id="3.5.1.28" evidence="2"/>
<comment type="catalytic activity">
    <reaction evidence="1">
        <text>Hydrolyzes the link between N-acetylmuramoyl residues and L-amino acid residues in certain cell-wall glycopeptides.</text>
        <dbReference type="EC" id="3.5.1.28"/>
    </reaction>
</comment>
<dbReference type="GO" id="GO:0008745">
    <property type="term" value="F:N-acetylmuramoyl-L-alanine amidase activity"/>
    <property type="evidence" value="ECO:0007669"/>
    <property type="project" value="UniProtKB-EC"/>
</dbReference>
<evidence type="ECO:0000256" key="1">
    <source>
        <dbReference type="ARBA" id="ARBA00001561"/>
    </source>
</evidence>
<dbReference type="InterPro" id="IPR012854">
    <property type="entry name" value="Cu_amine_oxidase-like_N"/>
</dbReference>
<dbReference type="CDD" id="cd02696">
    <property type="entry name" value="MurNAc-LAA"/>
    <property type="match status" value="1"/>
</dbReference>
<feature type="signal peptide" evidence="5">
    <location>
        <begin position="1"/>
        <end position="18"/>
    </location>
</feature>
<evidence type="ECO:0000259" key="6">
    <source>
        <dbReference type="SMART" id="SM00646"/>
    </source>
</evidence>
<evidence type="ECO:0000256" key="3">
    <source>
        <dbReference type="ARBA" id="ARBA00022801"/>
    </source>
</evidence>
<evidence type="ECO:0000256" key="5">
    <source>
        <dbReference type="SAM" id="SignalP"/>
    </source>
</evidence>
<gene>
    <name evidence="7" type="ORF">CMV30_13170</name>
</gene>
<dbReference type="OrthoDB" id="9806267at2"/>